<comment type="caution">
    <text evidence="4">The sequence shown here is derived from an EMBL/GenBank/DDBJ whole genome shotgun (WGS) entry which is preliminary data.</text>
</comment>
<evidence type="ECO:0000313" key="5">
    <source>
        <dbReference type="Proteomes" id="UP000434172"/>
    </source>
</evidence>
<feature type="region of interest" description="Disordered" evidence="1">
    <location>
        <begin position="219"/>
        <end position="288"/>
    </location>
</feature>
<feature type="compositionally biased region" description="Low complexity" evidence="1">
    <location>
        <begin position="768"/>
        <end position="797"/>
    </location>
</feature>
<feature type="chain" id="PRO_5034978605" description="DUF7029 domain-containing protein" evidence="2">
    <location>
        <begin position="18"/>
        <end position="1016"/>
    </location>
</feature>
<dbReference type="Proteomes" id="UP000434172">
    <property type="component" value="Unassembled WGS sequence"/>
</dbReference>
<feature type="domain" description="DUF7029" evidence="3">
    <location>
        <begin position="126"/>
        <end position="220"/>
    </location>
</feature>
<dbReference type="InterPro" id="IPR054293">
    <property type="entry name" value="DUF7029"/>
</dbReference>
<evidence type="ECO:0000256" key="1">
    <source>
        <dbReference type="SAM" id="MobiDB-lite"/>
    </source>
</evidence>
<sequence>MILKPSLVLLLATGAFGFPAVGKEYSNSSHPTSPCVKCVLPEPPVTPPCPTGDAGPNRFGLSGQQTATFAENGPIATLSPNVHWSCDTAPASNVIPIPANEGSQMYYGVGDPSKPGGFAFMTYWFSAPSVNLDHCDHVASMDYTAGALTIVFASEEAYRHAVDTWATDGGLILLAFIKGCGDHSKGERCYFVVSELDFGPPGYVVRANGKARHPDEIATSGSAAWGHWSPRKGEPGIQRTGSGSGSGSGSPFTWSPQPTVSPGSGSGSGGQPGSNTPGASAAAPPVPNPSAITTANLFSTRSCAGPLDTKYGLPTACLGEFFDEDLDDSLGYTDLSQDDHRYILGYAPDFPNEVLPPDFDFDVDGEGFFRKRHNQHRKRQAGLIKAAANIAKKAYQTVQFATTLSGTINREFVWKLPDPLSGNADAKRVQDREAKQMRSPWGDAVLLRRFSSSVRGNGGSAKEFMDVYCVGCGVTGNAKVAGSAKWTPGEGIVEGQVEIRTDVMFVLKVGIDAGIVLKQNFKAELFSLGLPGLSFGVVSIGPRITVGTSVTLEAAAKGRLLAGAEMGLEDARVVLDFVNDSKATDRGWEPYFKPVFEADGSLMVSSTLGLPIGIKCGIKVSTFSRDVGVISEPSIKGVAQVAASIGNSAGVLEGGFTSTDGCPGIAGQITWRHKLYAEIPGRKPIPLLDTKDRPLARTCLPLVALVSSTARASISRRAPQDLPVPTADTATDSPPVLGGPPIPTDPVSSLLDPVPSPINPPAPTVDSPAPTVDTAPAPVQPTESSVDSVVPSADSPSQTIPSTPDATSSDLQPTGDVVDETTSVAGSTDLDYTSQPVGTNPYMDDTGREFGIITDSSNSSMIISCSNGNMYPVSIGSPENAVCSELWAAAQDVLIYDGAERLMHYYTNTMSVLGVSRLRVGPEFVAPAGAAVVTWAVYTAPDGTNDSYYVAVDSHDGLFYPIICDYSDGTASRLFLAKDPVAGVTLLESADVMYSVTGGQVSTCQTVALGLRTRQG</sequence>
<organism evidence="4 5">
    <name type="scientific">Colletotrichum asianum</name>
    <dbReference type="NCBI Taxonomy" id="702518"/>
    <lineage>
        <taxon>Eukaryota</taxon>
        <taxon>Fungi</taxon>
        <taxon>Dikarya</taxon>
        <taxon>Ascomycota</taxon>
        <taxon>Pezizomycotina</taxon>
        <taxon>Sordariomycetes</taxon>
        <taxon>Hypocreomycetidae</taxon>
        <taxon>Glomerellales</taxon>
        <taxon>Glomerellaceae</taxon>
        <taxon>Colletotrichum</taxon>
        <taxon>Colletotrichum gloeosporioides species complex</taxon>
    </lineage>
</organism>
<keyword evidence="5" id="KW-1185">Reference proteome</keyword>
<evidence type="ECO:0000313" key="4">
    <source>
        <dbReference type="EMBL" id="KAF0328701.1"/>
    </source>
</evidence>
<feature type="compositionally biased region" description="Polar residues" evidence="1">
    <location>
        <begin position="798"/>
        <end position="812"/>
    </location>
</feature>
<reference evidence="4 5" key="1">
    <citation type="submission" date="2019-12" db="EMBL/GenBank/DDBJ databases">
        <title>A genome sequence resource for the geographically widespread anthracnose pathogen Colletotrichum asianum.</title>
        <authorList>
            <person name="Meng Y."/>
        </authorList>
    </citation>
    <scope>NUCLEOTIDE SEQUENCE [LARGE SCALE GENOMIC DNA]</scope>
    <source>
        <strain evidence="4 5">ICMP 18580</strain>
    </source>
</reference>
<feature type="compositionally biased region" description="Pro residues" evidence="1">
    <location>
        <begin position="754"/>
        <end position="763"/>
    </location>
</feature>
<feature type="compositionally biased region" description="Low complexity" evidence="1">
    <location>
        <begin position="273"/>
        <end position="283"/>
    </location>
</feature>
<gene>
    <name evidence="4" type="ORF">GQ607_004113</name>
</gene>
<keyword evidence="2" id="KW-0732">Signal</keyword>
<feature type="region of interest" description="Disordered" evidence="1">
    <location>
        <begin position="714"/>
        <end position="822"/>
    </location>
</feature>
<dbReference type="Pfam" id="PF22974">
    <property type="entry name" value="DUF7029"/>
    <property type="match status" value="1"/>
</dbReference>
<dbReference type="AlphaFoldDB" id="A0A8H3WMS5"/>
<name>A0A8H3WMS5_9PEZI</name>
<protein>
    <recommendedName>
        <fullName evidence="3">DUF7029 domain-containing protein</fullName>
    </recommendedName>
</protein>
<feature type="signal peptide" evidence="2">
    <location>
        <begin position="1"/>
        <end position="17"/>
    </location>
</feature>
<evidence type="ECO:0000259" key="3">
    <source>
        <dbReference type="Pfam" id="PF22974"/>
    </source>
</evidence>
<dbReference type="EMBL" id="WOWK01000016">
    <property type="protein sequence ID" value="KAF0328701.1"/>
    <property type="molecule type" value="Genomic_DNA"/>
</dbReference>
<proteinExistence type="predicted"/>
<dbReference type="OrthoDB" id="160645at2759"/>
<accession>A0A8H3WMS5</accession>
<evidence type="ECO:0000256" key="2">
    <source>
        <dbReference type="SAM" id="SignalP"/>
    </source>
</evidence>